<feature type="compositionally biased region" description="Basic and acidic residues" evidence="5">
    <location>
        <begin position="23"/>
        <end position="38"/>
    </location>
</feature>
<accession>A0A9P4PZV8</accession>
<sequence>MSAEQQEPAGVDDSTISPLERVNSLEKHLQTRPEEQDLKNRHILLDTTAAPALQAKQAELERQRITDNLKKGLSKRPEKEELVERNILPDSTAAPGLQASQRELAKHMRADSLEKQLLNRPKPGELVKEGILNADENPLQDS</sequence>
<dbReference type="InterPro" id="IPR043451">
    <property type="entry name" value="Myocardin-like"/>
</dbReference>
<evidence type="ECO:0000256" key="5">
    <source>
        <dbReference type="SAM" id="MobiDB-lite"/>
    </source>
</evidence>
<evidence type="ECO:0000256" key="1">
    <source>
        <dbReference type="ARBA" id="ARBA00004123"/>
    </source>
</evidence>
<keyword evidence="2" id="KW-0677">Repeat</keyword>
<dbReference type="InterPro" id="IPR004018">
    <property type="entry name" value="RPEL_repeat"/>
</dbReference>
<dbReference type="PANTHER" id="PTHR22793:SF12">
    <property type="entry name" value="MYOCARDIN-RELATED TRANSCRIPTION FACTOR, ISOFORM H"/>
    <property type="match status" value="1"/>
</dbReference>
<dbReference type="Pfam" id="PF02755">
    <property type="entry name" value="RPEL"/>
    <property type="match status" value="3"/>
</dbReference>
<evidence type="ECO:0000313" key="6">
    <source>
        <dbReference type="EMBL" id="KAF2717144.1"/>
    </source>
</evidence>
<feature type="region of interest" description="Disordered" evidence="5">
    <location>
        <begin position="1"/>
        <end position="38"/>
    </location>
</feature>
<feature type="repeat" description="RPEL" evidence="4">
    <location>
        <begin position="23"/>
        <end position="48"/>
    </location>
</feature>
<evidence type="ECO:0000256" key="4">
    <source>
        <dbReference type="PROSITE-ProRule" id="PRU00401"/>
    </source>
</evidence>
<feature type="repeat" description="RPEL" evidence="4">
    <location>
        <begin position="111"/>
        <end position="136"/>
    </location>
</feature>
<proteinExistence type="predicted"/>
<dbReference type="Proteomes" id="UP000799441">
    <property type="component" value="Unassembled WGS sequence"/>
</dbReference>
<comment type="caution">
    <text evidence="6">The sequence shown here is derived from an EMBL/GenBank/DDBJ whole genome shotgun (WGS) entry which is preliminary data.</text>
</comment>
<dbReference type="SMART" id="SM00707">
    <property type="entry name" value="RPEL"/>
    <property type="match status" value="3"/>
</dbReference>
<protein>
    <recommendedName>
        <fullName evidence="8">RPEL repeat protein</fullName>
    </recommendedName>
</protein>
<comment type="subcellular location">
    <subcellularLocation>
        <location evidence="1">Nucleus</location>
    </subcellularLocation>
</comment>
<dbReference type="Gene3D" id="6.10.140.2040">
    <property type="match status" value="1"/>
</dbReference>
<reference evidence="6" key="1">
    <citation type="journal article" date="2020" name="Stud. Mycol.">
        <title>101 Dothideomycetes genomes: a test case for predicting lifestyles and emergence of pathogens.</title>
        <authorList>
            <person name="Haridas S."/>
            <person name="Albert R."/>
            <person name="Binder M."/>
            <person name="Bloem J."/>
            <person name="Labutti K."/>
            <person name="Salamov A."/>
            <person name="Andreopoulos B."/>
            <person name="Baker S."/>
            <person name="Barry K."/>
            <person name="Bills G."/>
            <person name="Bluhm B."/>
            <person name="Cannon C."/>
            <person name="Castanera R."/>
            <person name="Culley D."/>
            <person name="Daum C."/>
            <person name="Ezra D."/>
            <person name="Gonzalez J."/>
            <person name="Henrissat B."/>
            <person name="Kuo A."/>
            <person name="Liang C."/>
            <person name="Lipzen A."/>
            <person name="Lutzoni F."/>
            <person name="Magnuson J."/>
            <person name="Mondo S."/>
            <person name="Nolan M."/>
            <person name="Ohm R."/>
            <person name="Pangilinan J."/>
            <person name="Park H.-J."/>
            <person name="Ramirez L."/>
            <person name="Alfaro M."/>
            <person name="Sun H."/>
            <person name="Tritt A."/>
            <person name="Yoshinaga Y."/>
            <person name="Zwiers L.-H."/>
            <person name="Turgeon B."/>
            <person name="Goodwin S."/>
            <person name="Spatafora J."/>
            <person name="Crous P."/>
            <person name="Grigoriev I."/>
        </authorList>
    </citation>
    <scope>NUCLEOTIDE SEQUENCE</scope>
    <source>
        <strain evidence="6">CBS 116435</strain>
    </source>
</reference>
<dbReference type="GO" id="GO:0003713">
    <property type="term" value="F:transcription coactivator activity"/>
    <property type="evidence" value="ECO:0007669"/>
    <property type="project" value="TreeGrafter"/>
</dbReference>
<organism evidence="6 7">
    <name type="scientific">Polychaeton citri CBS 116435</name>
    <dbReference type="NCBI Taxonomy" id="1314669"/>
    <lineage>
        <taxon>Eukaryota</taxon>
        <taxon>Fungi</taxon>
        <taxon>Dikarya</taxon>
        <taxon>Ascomycota</taxon>
        <taxon>Pezizomycotina</taxon>
        <taxon>Dothideomycetes</taxon>
        <taxon>Dothideomycetidae</taxon>
        <taxon>Capnodiales</taxon>
        <taxon>Capnodiaceae</taxon>
        <taxon>Polychaeton</taxon>
    </lineage>
</organism>
<dbReference type="EMBL" id="MU003851">
    <property type="protein sequence ID" value="KAF2717144.1"/>
    <property type="molecule type" value="Genomic_DNA"/>
</dbReference>
<keyword evidence="3" id="KW-0539">Nucleus</keyword>
<dbReference type="GO" id="GO:0005634">
    <property type="term" value="C:nucleus"/>
    <property type="evidence" value="ECO:0007669"/>
    <property type="project" value="UniProtKB-SubCell"/>
</dbReference>
<dbReference type="AlphaFoldDB" id="A0A9P4PZV8"/>
<dbReference type="GO" id="GO:0045944">
    <property type="term" value="P:positive regulation of transcription by RNA polymerase II"/>
    <property type="evidence" value="ECO:0007669"/>
    <property type="project" value="TreeGrafter"/>
</dbReference>
<feature type="repeat" description="RPEL" evidence="4">
    <location>
        <begin position="67"/>
        <end position="92"/>
    </location>
</feature>
<dbReference type="PANTHER" id="PTHR22793">
    <property type="entry name" value="MYOCARDIN-RELATED TRANSCRIPTION FACTOR-RELATED"/>
    <property type="match status" value="1"/>
</dbReference>
<evidence type="ECO:0000313" key="7">
    <source>
        <dbReference type="Proteomes" id="UP000799441"/>
    </source>
</evidence>
<name>A0A9P4PZV8_9PEZI</name>
<feature type="region of interest" description="Disordered" evidence="5">
    <location>
        <begin position="113"/>
        <end position="142"/>
    </location>
</feature>
<evidence type="ECO:0008006" key="8">
    <source>
        <dbReference type="Google" id="ProtNLM"/>
    </source>
</evidence>
<dbReference type="Gene3D" id="6.10.150.10">
    <property type="match status" value="1"/>
</dbReference>
<dbReference type="OrthoDB" id="197676at2759"/>
<keyword evidence="7" id="KW-1185">Reference proteome</keyword>
<gene>
    <name evidence="6" type="ORF">K431DRAFT_288816</name>
</gene>
<evidence type="ECO:0000256" key="2">
    <source>
        <dbReference type="ARBA" id="ARBA00022737"/>
    </source>
</evidence>
<dbReference type="PROSITE" id="PS51073">
    <property type="entry name" value="RPEL"/>
    <property type="match status" value="3"/>
</dbReference>
<evidence type="ECO:0000256" key="3">
    <source>
        <dbReference type="ARBA" id="ARBA00023242"/>
    </source>
</evidence>